<dbReference type="OrthoDB" id="9802554at2"/>
<comment type="catalytic activity">
    <reaction evidence="3 4">
        <text>N-[(R)-4-phosphopantothenoyl]-L-cysteine + H(+) = (R)-4'-phosphopantetheine + CO2</text>
        <dbReference type="Rhea" id="RHEA:16793"/>
        <dbReference type="ChEBI" id="CHEBI:15378"/>
        <dbReference type="ChEBI" id="CHEBI:16526"/>
        <dbReference type="ChEBI" id="CHEBI:59458"/>
        <dbReference type="ChEBI" id="CHEBI:61723"/>
        <dbReference type="EC" id="4.1.1.36"/>
    </reaction>
</comment>
<keyword evidence="1 3" id="KW-0210">Decarboxylase</keyword>
<evidence type="ECO:0000256" key="3">
    <source>
        <dbReference type="HAMAP-Rule" id="MF_02225"/>
    </source>
</evidence>
<accession>A0A2Z5UXL6</accession>
<dbReference type="GO" id="GO:0004633">
    <property type="term" value="F:phosphopantothenoylcysteine decarboxylase activity"/>
    <property type="evidence" value="ECO:0007669"/>
    <property type="project" value="UniProtKB-UniRule"/>
</dbReference>
<dbReference type="EC" id="6.3.2.5" evidence="3"/>
<keyword evidence="8" id="KW-1185">Reference proteome</keyword>
<comment type="similarity">
    <text evidence="3 4">In the N-terminal section; belongs to the HFCD (homo-oligomeric flavin containing Cys decarboxylase) superfamily.</text>
</comment>
<dbReference type="InterPro" id="IPR007085">
    <property type="entry name" value="DNA/pantothenate-metab_flavo_C"/>
</dbReference>
<keyword evidence="3" id="KW-0460">Magnesium</keyword>
<dbReference type="AlphaFoldDB" id="A0A2Z5UXL6"/>
<evidence type="ECO:0000256" key="4">
    <source>
        <dbReference type="RuleBase" id="RU364078"/>
    </source>
</evidence>
<keyword evidence="3" id="KW-0511">Multifunctional enzyme</keyword>
<dbReference type="InterPro" id="IPR003382">
    <property type="entry name" value="Flavoprotein"/>
</dbReference>
<organism evidence="7 8">
    <name type="scientific">Candidatus Rickettsiella viridis</name>
    <dbReference type="NCBI Taxonomy" id="676208"/>
    <lineage>
        <taxon>Bacteria</taxon>
        <taxon>Pseudomonadati</taxon>
        <taxon>Pseudomonadota</taxon>
        <taxon>Gammaproteobacteria</taxon>
        <taxon>Legionellales</taxon>
        <taxon>Coxiellaceae</taxon>
        <taxon>Rickettsiella</taxon>
    </lineage>
</organism>
<dbReference type="PANTHER" id="PTHR14359">
    <property type="entry name" value="HOMO-OLIGOMERIC FLAVIN CONTAINING CYS DECARBOXYLASE FAMILY"/>
    <property type="match status" value="1"/>
</dbReference>
<feature type="binding site" evidence="3">
    <location>
        <position position="342"/>
    </location>
    <ligand>
        <name>CTP</name>
        <dbReference type="ChEBI" id="CHEBI:37563"/>
    </ligand>
</feature>
<dbReference type="Proteomes" id="UP000282483">
    <property type="component" value="Chromosome"/>
</dbReference>
<evidence type="ECO:0000313" key="8">
    <source>
        <dbReference type="Proteomes" id="UP000282483"/>
    </source>
</evidence>
<dbReference type="GO" id="GO:0004632">
    <property type="term" value="F:phosphopantothenate--cysteine ligase activity"/>
    <property type="evidence" value="ECO:0007669"/>
    <property type="project" value="UniProtKB-UniRule"/>
</dbReference>
<keyword evidence="3" id="KW-0479">Metal-binding</keyword>
<feature type="binding site" evidence="3">
    <location>
        <position position="279"/>
    </location>
    <ligand>
        <name>CTP</name>
        <dbReference type="ChEBI" id="CHEBI:37563"/>
    </ligand>
</feature>
<dbReference type="GO" id="GO:0015941">
    <property type="term" value="P:pantothenate catabolic process"/>
    <property type="evidence" value="ECO:0007669"/>
    <property type="project" value="InterPro"/>
</dbReference>
<comment type="catalytic activity">
    <reaction evidence="3 4">
        <text>(R)-4'-phosphopantothenate + L-cysteine + CTP = N-[(R)-4-phosphopantothenoyl]-L-cysteine + CMP + diphosphate + H(+)</text>
        <dbReference type="Rhea" id="RHEA:19397"/>
        <dbReference type="ChEBI" id="CHEBI:10986"/>
        <dbReference type="ChEBI" id="CHEBI:15378"/>
        <dbReference type="ChEBI" id="CHEBI:33019"/>
        <dbReference type="ChEBI" id="CHEBI:35235"/>
        <dbReference type="ChEBI" id="CHEBI:37563"/>
        <dbReference type="ChEBI" id="CHEBI:59458"/>
        <dbReference type="ChEBI" id="CHEBI:60377"/>
        <dbReference type="EC" id="6.3.2.5"/>
    </reaction>
</comment>
<name>A0A2Z5UXL6_9COXI</name>
<dbReference type="HAMAP" id="MF_02225">
    <property type="entry name" value="CoaBC"/>
    <property type="match status" value="1"/>
</dbReference>
<dbReference type="GO" id="GO:0010181">
    <property type="term" value="F:FMN binding"/>
    <property type="evidence" value="ECO:0007669"/>
    <property type="project" value="UniProtKB-UniRule"/>
</dbReference>
<dbReference type="KEGG" id="rvi:RVIR1_13950"/>
<dbReference type="Pfam" id="PF02441">
    <property type="entry name" value="Flavoprotein"/>
    <property type="match status" value="1"/>
</dbReference>
<evidence type="ECO:0000259" key="5">
    <source>
        <dbReference type="Pfam" id="PF02441"/>
    </source>
</evidence>
<dbReference type="Gene3D" id="3.40.50.1950">
    <property type="entry name" value="Flavin prenyltransferase-like"/>
    <property type="match status" value="1"/>
</dbReference>
<dbReference type="SUPFAM" id="SSF102645">
    <property type="entry name" value="CoaB-like"/>
    <property type="match status" value="1"/>
</dbReference>
<keyword evidence="3 4" id="KW-0288">FMN</keyword>
<dbReference type="EMBL" id="AP018005">
    <property type="protein sequence ID" value="BBB15840.1"/>
    <property type="molecule type" value="Genomic_DNA"/>
</dbReference>
<sequence>MKNMRKRRILLGITGSIAAYKIPDLIRKLKEQDYEVRVVLTAGGRAFVTPLTLQAVSQHKVYEQLMDSEAEAAMSHIELARWPDCILIAPATANFLAKLAYGFADDLLSTLCLASHAKIVVAPAMNQAMWANVATQANLRKLKERECLFLGPAEGSQACGDVGLGRMLEPAEIVRSLANVFLAPFLKDQHILITAGPTQEPIDPIRYLSNRSSGKMGFALAQAAIDAGASVTLISGPVALKPPEKCKFIAVKTAAEMQGAVQAQIVKKDVFISTAAIVDYHVAEPCLQKIKKIANHLTLNLKLTNDILAMVGQMDEPKPLIVGFSAETADIFRFAEEKRLRKGADLMVVNDVSQSDIGFDSDENAVTILSKEPPIYLEKAPKRLIAQRLLETIEQHLTKKN</sequence>
<dbReference type="GO" id="GO:0071513">
    <property type="term" value="C:phosphopantothenoylcysteine decarboxylase complex"/>
    <property type="evidence" value="ECO:0007669"/>
    <property type="project" value="TreeGrafter"/>
</dbReference>
<dbReference type="InterPro" id="IPR035929">
    <property type="entry name" value="CoaB-like_sf"/>
</dbReference>
<proteinExistence type="inferred from homology"/>
<dbReference type="Pfam" id="PF04127">
    <property type="entry name" value="DFP"/>
    <property type="match status" value="1"/>
</dbReference>
<feature type="active site" description="Proton donor" evidence="3">
    <location>
        <position position="159"/>
    </location>
</feature>
<evidence type="ECO:0000256" key="2">
    <source>
        <dbReference type="ARBA" id="ARBA00023239"/>
    </source>
</evidence>
<dbReference type="GO" id="GO:0015937">
    <property type="term" value="P:coenzyme A biosynthetic process"/>
    <property type="evidence" value="ECO:0007669"/>
    <property type="project" value="UniProtKB-UniRule"/>
</dbReference>
<dbReference type="InterPro" id="IPR005252">
    <property type="entry name" value="CoaBC"/>
</dbReference>
<feature type="domain" description="Flavoprotein" evidence="5">
    <location>
        <begin position="8"/>
        <end position="178"/>
    </location>
</feature>
<dbReference type="NCBIfam" id="TIGR00521">
    <property type="entry name" value="coaBC_dfp"/>
    <property type="match status" value="1"/>
</dbReference>
<evidence type="ECO:0000256" key="1">
    <source>
        <dbReference type="ARBA" id="ARBA00022793"/>
    </source>
</evidence>
<dbReference type="InterPro" id="IPR036551">
    <property type="entry name" value="Flavin_trans-like"/>
</dbReference>
<feature type="region of interest" description="Phosphopantothenate--cysteine ligase" evidence="3">
    <location>
        <begin position="191"/>
        <end position="401"/>
    </location>
</feature>
<reference evidence="7 8" key="1">
    <citation type="submission" date="2017-03" db="EMBL/GenBank/DDBJ databases">
        <title>The genome sequence of Candidatus Rickettsiella viridis.</title>
        <authorList>
            <person name="Nikoh N."/>
            <person name="Tsuchida T."/>
            <person name="Yamaguchi K."/>
            <person name="Maeda T."/>
            <person name="Shigenobu S."/>
            <person name="Fukatsu T."/>
        </authorList>
    </citation>
    <scope>NUCLEOTIDE SEQUENCE [LARGE SCALE GENOMIC DNA]</scope>
    <source>
        <strain evidence="7 8">Ap-RA04</strain>
    </source>
</reference>
<comment type="pathway">
    <text evidence="3 4">Cofactor biosynthesis; coenzyme A biosynthesis; CoA from (R)-pantothenate: step 3/5.</text>
</comment>
<comment type="pathway">
    <text evidence="3 4">Cofactor biosynthesis; coenzyme A biosynthesis; CoA from (R)-pantothenate: step 2/5.</text>
</comment>
<evidence type="ECO:0000313" key="7">
    <source>
        <dbReference type="EMBL" id="BBB15840.1"/>
    </source>
</evidence>
<comment type="function">
    <text evidence="3">Catalyzes two sequential steps in the biosynthesis of coenzyme A. In the first step cysteine is conjugated to 4'-phosphopantothenate to form 4-phosphopantothenoylcysteine. In the second step the latter compound is decarboxylated to form 4'-phosphopantotheine.</text>
</comment>
<comment type="caution">
    <text evidence="3">Lacks conserved residue(s) required for the propagation of feature annotation.</text>
</comment>
<feature type="binding site" evidence="3">
    <location>
        <position position="338"/>
    </location>
    <ligand>
        <name>CTP</name>
        <dbReference type="ChEBI" id="CHEBI:37563"/>
    </ligand>
</feature>
<dbReference type="Gene3D" id="3.40.50.10300">
    <property type="entry name" value="CoaB-like"/>
    <property type="match status" value="1"/>
</dbReference>
<protein>
    <recommendedName>
        <fullName evidence="3">Coenzyme A biosynthesis bifunctional protein CoaBC</fullName>
    </recommendedName>
    <alternativeName>
        <fullName evidence="3">DNA/pantothenate metabolism flavoprotein</fullName>
    </alternativeName>
    <alternativeName>
        <fullName evidence="3">Phosphopantothenoylcysteine synthetase/decarboxylase</fullName>
        <shortName evidence="3">PPCS-PPCDC</shortName>
    </alternativeName>
    <domain>
        <recommendedName>
            <fullName evidence="3">Phosphopantothenoylcysteine decarboxylase</fullName>
            <shortName evidence="3">PPC decarboxylase</shortName>
            <shortName evidence="3">PPC-DC</shortName>
            <ecNumber evidence="3">4.1.1.36</ecNumber>
        </recommendedName>
        <alternativeName>
            <fullName evidence="3">CoaC</fullName>
        </alternativeName>
    </domain>
    <domain>
        <recommendedName>
            <fullName evidence="3">Phosphopantothenate--cysteine ligase</fullName>
            <ecNumber evidence="3">6.3.2.5</ecNumber>
        </recommendedName>
        <alternativeName>
            <fullName evidence="3">CoaB</fullName>
        </alternativeName>
        <alternativeName>
            <fullName evidence="3">Phosphopantothenoylcysteine synthetase</fullName>
            <shortName evidence="3">PPC synthetase</shortName>
            <shortName evidence="3">PPC-S</shortName>
        </alternativeName>
    </domain>
</protein>
<dbReference type="SUPFAM" id="SSF52507">
    <property type="entry name" value="Homo-oligomeric flavin-containing Cys decarboxylases, HFCD"/>
    <property type="match status" value="1"/>
</dbReference>
<comment type="similarity">
    <text evidence="3 4">In the C-terminal section; belongs to the PPC synthetase family.</text>
</comment>
<dbReference type="GO" id="GO:0046872">
    <property type="term" value="F:metal ion binding"/>
    <property type="evidence" value="ECO:0007669"/>
    <property type="project" value="UniProtKB-KW"/>
</dbReference>
<keyword evidence="3 4" id="KW-0436">Ligase</keyword>
<dbReference type="UniPathway" id="UPA00241">
    <property type="reaction ID" value="UER00353"/>
</dbReference>
<feature type="binding site" evidence="3">
    <location>
        <position position="289"/>
    </location>
    <ligand>
        <name>CTP</name>
        <dbReference type="ChEBI" id="CHEBI:37563"/>
    </ligand>
</feature>
<evidence type="ECO:0000259" key="6">
    <source>
        <dbReference type="Pfam" id="PF04127"/>
    </source>
</evidence>
<gene>
    <name evidence="3 7" type="primary">coaBC</name>
    <name evidence="7" type="ORF">RVIR1_13950</name>
</gene>
<keyword evidence="3 4" id="KW-0285">Flavoprotein</keyword>
<feature type="region of interest" description="Phosphopantothenoylcysteine decarboxylase" evidence="3">
    <location>
        <begin position="1"/>
        <end position="190"/>
    </location>
</feature>
<feature type="domain" description="DNA/pantothenate metabolism flavoprotein C-terminal" evidence="6">
    <location>
        <begin position="186"/>
        <end position="395"/>
    </location>
</feature>
<dbReference type="PANTHER" id="PTHR14359:SF6">
    <property type="entry name" value="PHOSPHOPANTOTHENOYLCYSTEINE DECARBOXYLASE"/>
    <property type="match status" value="1"/>
</dbReference>
<comment type="cofactor">
    <cofactor evidence="3">
        <name>Mg(2+)</name>
        <dbReference type="ChEBI" id="CHEBI:18420"/>
    </cofactor>
</comment>
<feature type="binding site" evidence="3">
    <location>
        <position position="324"/>
    </location>
    <ligand>
        <name>CTP</name>
        <dbReference type="ChEBI" id="CHEBI:37563"/>
    </ligand>
</feature>
<keyword evidence="2 3" id="KW-0456">Lyase</keyword>
<comment type="function">
    <text evidence="4">Catalyzes two steps in the biosynthesis of coenzyme A. In the first step cysteine is conjugated to 4'-phosphopantothenate to form 4-phosphopantothenoylcysteine, in the latter compound is decarboxylated to form 4'-phosphopantotheine.</text>
</comment>
<comment type="cofactor">
    <cofactor evidence="3">
        <name>FMN</name>
        <dbReference type="ChEBI" id="CHEBI:58210"/>
    </cofactor>
    <text evidence="3">Binds 1 FMN per subunit.</text>
</comment>
<dbReference type="EC" id="4.1.1.36" evidence="3"/>